<dbReference type="GO" id="GO:0000049">
    <property type="term" value="F:tRNA binding"/>
    <property type="evidence" value="ECO:0007669"/>
    <property type="project" value="UniProtKB-KW"/>
</dbReference>
<evidence type="ECO:0000256" key="4">
    <source>
        <dbReference type="ARBA" id="ARBA00022917"/>
    </source>
</evidence>
<dbReference type="AlphaFoldDB" id="A0A120JU12"/>
<evidence type="ECO:0000256" key="1">
    <source>
        <dbReference type="ARBA" id="ARBA00022555"/>
    </source>
</evidence>
<sequence>MRLDKYLKVSRIIKRRAVAKDLADDNRVFVNDKLSKPSSEVNIGDEVEIRFEHRHIRVKITYMSEKMHKDSPPYYELIFDRSVPKSE</sequence>
<reference evidence="7 8" key="1">
    <citation type="submission" date="2015-10" db="EMBL/GenBank/DDBJ databases">
        <title>Erysipelothrix larvae sp. LV19 isolated from the larval gut of the rhinoceros beetle, Trypoxylus dichotomus.</title>
        <authorList>
            <person name="Lim S."/>
            <person name="Kim B.-C."/>
        </authorList>
    </citation>
    <scope>NUCLEOTIDE SEQUENCE [LARGE SCALE GENOMIC DNA]</scope>
    <source>
        <strain evidence="7 8">LV19</strain>
    </source>
</reference>
<gene>
    <name evidence="7" type="ORF">AOC36_11595</name>
</gene>
<evidence type="ECO:0000256" key="2">
    <source>
        <dbReference type="ARBA" id="ARBA00022730"/>
    </source>
</evidence>
<dbReference type="Gene3D" id="3.10.290.10">
    <property type="entry name" value="RNA-binding S4 domain"/>
    <property type="match status" value="1"/>
</dbReference>
<evidence type="ECO:0000313" key="7">
    <source>
        <dbReference type="EMBL" id="AMC94593.1"/>
    </source>
</evidence>
<dbReference type="SUPFAM" id="SSF55174">
    <property type="entry name" value="Alpha-L RNA-binding motif"/>
    <property type="match status" value="1"/>
</dbReference>
<dbReference type="PROSITE" id="PS50889">
    <property type="entry name" value="S4"/>
    <property type="match status" value="1"/>
</dbReference>
<evidence type="ECO:0000313" key="8">
    <source>
        <dbReference type="Proteomes" id="UP000063781"/>
    </source>
</evidence>
<feature type="domain" description="RNA-binding S4" evidence="6">
    <location>
        <begin position="1"/>
        <end position="61"/>
    </location>
</feature>
<keyword evidence="2" id="KW-0699">rRNA-binding</keyword>
<dbReference type="STRING" id="1514105.AOC36_11595"/>
<protein>
    <recommendedName>
        <fullName evidence="6">RNA-binding S4 domain-containing protein</fullName>
    </recommendedName>
</protein>
<dbReference type="OrthoDB" id="9805210at2"/>
<dbReference type="InterPro" id="IPR036986">
    <property type="entry name" value="S4_RNA-bd_sf"/>
</dbReference>
<dbReference type="RefSeq" id="WP_067634504.1">
    <property type="nucleotide sequence ID" value="NZ_CP013213.1"/>
</dbReference>
<dbReference type="GO" id="GO:0019843">
    <property type="term" value="F:rRNA binding"/>
    <property type="evidence" value="ECO:0007669"/>
    <property type="project" value="UniProtKB-KW"/>
</dbReference>
<keyword evidence="8" id="KW-1185">Reference proteome</keyword>
<accession>A0A120JU12</accession>
<dbReference type="Pfam" id="PF01479">
    <property type="entry name" value="S4"/>
    <property type="match status" value="1"/>
</dbReference>
<organism evidence="7 8">
    <name type="scientific">Erysipelothrix larvae</name>
    <dbReference type="NCBI Taxonomy" id="1514105"/>
    <lineage>
        <taxon>Bacteria</taxon>
        <taxon>Bacillati</taxon>
        <taxon>Bacillota</taxon>
        <taxon>Erysipelotrichia</taxon>
        <taxon>Erysipelotrichales</taxon>
        <taxon>Erysipelotrichaceae</taxon>
        <taxon>Erysipelothrix</taxon>
    </lineage>
</organism>
<dbReference type="SMART" id="SM00363">
    <property type="entry name" value="S4"/>
    <property type="match status" value="1"/>
</dbReference>
<evidence type="ECO:0000256" key="3">
    <source>
        <dbReference type="ARBA" id="ARBA00022884"/>
    </source>
</evidence>
<dbReference type="EMBL" id="CP013213">
    <property type="protein sequence ID" value="AMC94593.1"/>
    <property type="molecule type" value="Genomic_DNA"/>
</dbReference>
<dbReference type="PIRSF" id="PIRSF038881">
    <property type="entry name" value="RNAbp_HP1423"/>
    <property type="match status" value="1"/>
</dbReference>
<keyword evidence="3 5" id="KW-0694">RNA-binding</keyword>
<keyword evidence="4" id="KW-0648">Protein biosynthesis</keyword>
<evidence type="ECO:0000259" key="6">
    <source>
        <dbReference type="SMART" id="SM00363"/>
    </source>
</evidence>
<dbReference type="Proteomes" id="UP000063781">
    <property type="component" value="Chromosome"/>
</dbReference>
<evidence type="ECO:0000256" key="5">
    <source>
        <dbReference type="PROSITE-ProRule" id="PRU00182"/>
    </source>
</evidence>
<dbReference type="GO" id="GO:0006412">
    <property type="term" value="P:translation"/>
    <property type="evidence" value="ECO:0007669"/>
    <property type="project" value="UniProtKB-KW"/>
</dbReference>
<name>A0A120JU12_9FIRM</name>
<dbReference type="InterPro" id="IPR002942">
    <property type="entry name" value="S4_RNA-bd"/>
</dbReference>
<proteinExistence type="predicted"/>
<dbReference type="CDD" id="cd00165">
    <property type="entry name" value="S4"/>
    <property type="match status" value="1"/>
</dbReference>
<keyword evidence="1" id="KW-0820">tRNA-binding</keyword>
<dbReference type="KEGG" id="erl:AOC36_11595"/>
<dbReference type="InterPro" id="IPR025490">
    <property type="entry name" value="RqcP"/>
</dbReference>